<evidence type="ECO:0000313" key="1">
    <source>
        <dbReference type="EMBL" id="PXY27429.1"/>
    </source>
</evidence>
<reference evidence="1 2" key="1">
    <citation type="submission" date="2016-07" db="EMBL/GenBank/DDBJ databases">
        <title>Draft genome sequence of Prauserella muralis DSM 45305, isolated from a mould-covered wall in an indoor environment.</title>
        <authorList>
            <person name="Ruckert C."/>
            <person name="Albersmeier A."/>
            <person name="Jiang C.-L."/>
            <person name="Jiang Y."/>
            <person name="Kalinowski J."/>
            <person name="Schneider O."/>
            <person name="Winkler A."/>
            <person name="Zotchev S.B."/>
        </authorList>
    </citation>
    <scope>NUCLEOTIDE SEQUENCE [LARGE SCALE GENOMIC DNA]</scope>
    <source>
        <strain evidence="1 2">DSM 45305</strain>
    </source>
</reference>
<protein>
    <submittedName>
        <fullName evidence="1">Uncharacterized protein</fullName>
    </submittedName>
</protein>
<evidence type="ECO:0000313" key="2">
    <source>
        <dbReference type="Proteomes" id="UP000249915"/>
    </source>
</evidence>
<proteinExistence type="predicted"/>
<sequence length="137" mass="13499">MMEGLGRAFNVAPTADGVWISLVDSSAVAFVGVGADTYTVQSASDAAGTGAADLAVVDHYAANANANGSTAWTEEEQAAAAAVTIAAGVAVIPVLASQLPAGHTHVRCSSTATGLVTAITHDLNVQRAPANLPAVSA</sequence>
<keyword evidence="2" id="KW-1185">Reference proteome</keyword>
<dbReference type="AlphaFoldDB" id="A0A2V4BCT8"/>
<dbReference type="EMBL" id="MASW01000002">
    <property type="protein sequence ID" value="PXY27429.1"/>
    <property type="molecule type" value="Genomic_DNA"/>
</dbReference>
<dbReference type="RefSeq" id="WP_112281429.1">
    <property type="nucleotide sequence ID" value="NZ_MASW01000002.1"/>
</dbReference>
<dbReference type="OrthoDB" id="4204829at2"/>
<dbReference type="Proteomes" id="UP000249915">
    <property type="component" value="Unassembled WGS sequence"/>
</dbReference>
<name>A0A2V4BCT8_9PSEU</name>
<gene>
    <name evidence="1" type="ORF">BAY60_13420</name>
</gene>
<comment type="caution">
    <text evidence="1">The sequence shown here is derived from an EMBL/GenBank/DDBJ whole genome shotgun (WGS) entry which is preliminary data.</text>
</comment>
<accession>A0A2V4BCT8</accession>
<organism evidence="1 2">
    <name type="scientific">Prauserella muralis</name>
    <dbReference type="NCBI Taxonomy" id="588067"/>
    <lineage>
        <taxon>Bacteria</taxon>
        <taxon>Bacillati</taxon>
        <taxon>Actinomycetota</taxon>
        <taxon>Actinomycetes</taxon>
        <taxon>Pseudonocardiales</taxon>
        <taxon>Pseudonocardiaceae</taxon>
        <taxon>Prauserella</taxon>
    </lineage>
</organism>